<organism evidence="2 3">
    <name type="scientific">Periconia macrospinosa</name>
    <dbReference type="NCBI Taxonomy" id="97972"/>
    <lineage>
        <taxon>Eukaryota</taxon>
        <taxon>Fungi</taxon>
        <taxon>Dikarya</taxon>
        <taxon>Ascomycota</taxon>
        <taxon>Pezizomycotina</taxon>
        <taxon>Dothideomycetes</taxon>
        <taxon>Pleosporomycetidae</taxon>
        <taxon>Pleosporales</taxon>
        <taxon>Massarineae</taxon>
        <taxon>Periconiaceae</taxon>
        <taxon>Periconia</taxon>
    </lineage>
</organism>
<evidence type="ECO:0000256" key="1">
    <source>
        <dbReference type="SAM" id="MobiDB-lite"/>
    </source>
</evidence>
<feature type="region of interest" description="Disordered" evidence="1">
    <location>
        <begin position="22"/>
        <end position="48"/>
    </location>
</feature>
<feature type="region of interest" description="Disordered" evidence="1">
    <location>
        <begin position="77"/>
        <end position="113"/>
    </location>
</feature>
<gene>
    <name evidence="2" type="ORF">DM02DRAFT_83466</name>
</gene>
<dbReference type="Proteomes" id="UP000244855">
    <property type="component" value="Unassembled WGS sequence"/>
</dbReference>
<dbReference type="OrthoDB" id="5979581at2759"/>
<evidence type="ECO:0008006" key="4">
    <source>
        <dbReference type="Google" id="ProtNLM"/>
    </source>
</evidence>
<keyword evidence="3" id="KW-1185">Reference proteome</keyword>
<reference evidence="2 3" key="1">
    <citation type="journal article" date="2018" name="Sci. Rep.">
        <title>Comparative genomics provides insights into the lifestyle and reveals functional heterogeneity of dark septate endophytic fungi.</title>
        <authorList>
            <person name="Knapp D.G."/>
            <person name="Nemeth J.B."/>
            <person name="Barry K."/>
            <person name="Hainaut M."/>
            <person name="Henrissat B."/>
            <person name="Johnson J."/>
            <person name="Kuo A."/>
            <person name="Lim J.H.P."/>
            <person name="Lipzen A."/>
            <person name="Nolan M."/>
            <person name="Ohm R.A."/>
            <person name="Tamas L."/>
            <person name="Grigoriev I.V."/>
            <person name="Spatafora J.W."/>
            <person name="Nagy L.G."/>
            <person name="Kovacs G.M."/>
        </authorList>
    </citation>
    <scope>NUCLEOTIDE SEQUENCE [LARGE SCALE GENOMIC DNA]</scope>
    <source>
        <strain evidence="2 3">DSE2036</strain>
    </source>
</reference>
<dbReference type="AlphaFoldDB" id="A0A2V1E8G0"/>
<evidence type="ECO:0000313" key="2">
    <source>
        <dbReference type="EMBL" id="PVI05525.1"/>
    </source>
</evidence>
<dbReference type="EMBL" id="KZ805313">
    <property type="protein sequence ID" value="PVI05525.1"/>
    <property type="molecule type" value="Genomic_DNA"/>
</dbReference>
<accession>A0A2V1E8G0</accession>
<name>A0A2V1E8G0_9PLEO</name>
<dbReference type="SUPFAM" id="SSF56112">
    <property type="entry name" value="Protein kinase-like (PK-like)"/>
    <property type="match status" value="1"/>
</dbReference>
<evidence type="ECO:0000313" key="3">
    <source>
        <dbReference type="Proteomes" id="UP000244855"/>
    </source>
</evidence>
<proteinExistence type="predicted"/>
<sequence>MAHTSVLDHSLSPRRTRATAHTPNIIMQDHNPPPHAAPPDIQIHPPTGEQYSKAQTQYVNFNDDACSSSSLSSLSSYASALEDQDETPPTETQQGQGESPLGVVDEYSDPTPPTHLFRTVRKLHTRNGIATWLCLPRELRSLCERTSHNAQAYSINIVRILKKASFVQAKRDRDLEHIAQLVIVKTSVDPSVLRRHGDLLECLHLAPVGLPGAAPTSRFHSQSFIGSYLLRQQLTGNPRSSWLCVRPHFGRPLNEFGWWHYQFGQRAVPAWFVWHIFLSVFSALGIAHEKGIANNNVTLENIVLNPYPVHGPNSFRNWPDVVLVDFSQATSLNDESARNDTRGLLQVVRHVVDVYTLTRKTPTKQSATTQVDPLALFSSFAGSIVDNDRKEDLDMAVVKSKWQGIAVFQRENGPTKFPDEMMVYAGSQLIDAGGLGRARGLVLNQFGNQAESFRDLARARPEQGLVVFEKKKEMTAEGRDITRALCIVKFPKKKHLLGDVERIRGYLKKEAKSEYIEDNMDRS</sequence>
<protein>
    <recommendedName>
        <fullName evidence="4">Protein kinase domain-containing protein</fullName>
    </recommendedName>
</protein>
<dbReference type="InterPro" id="IPR011009">
    <property type="entry name" value="Kinase-like_dom_sf"/>
</dbReference>